<feature type="region of interest" description="Disordered" evidence="2">
    <location>
        <begin position="273"/>
        <end position="333"/>
    </location>
</feature>
<comment type="caution">
    <text evidence="3">The sequence shown here is derived from an EMBL/GenBank/DDBJ whole genome shotgun (WGS) entry which is preliminary data.</text>
</comment>
<feature type="region of interest" description="Disordered" evidence="2">
    <location>
        <begin position="954"/>
        <end position="1014"/>
    </location>
</feature>
<feature type="compositionally biased region" description="Basic and acidic residues" evidence="2">
    <location>
        <begin position="391"/>
        <end position="404"/>
    </location>
</feature>
<feature type="region of interest" description="Disordered" evidence="2">
    <location>
        <begin position="1"/>
        <end position="192"/>
    </location>
</feature>
<feature type="compositionally biased region" description="Basic and acidic residues" evidence="2">
    <location>
        <begin position="214"/>
        <end position="225"/>
    </location>
</feature>
<feature type="compositionally biased region" description="Basic and acidic residues" evidence="2">
    <location>
        <begin position="273"/>
        <end position="287"/>
    </location>
</feature>
<evidence type="ECO:0000313" key="4">
    <source>
        <dbReference type="Proteomes" id="UP001408356"/>
    </source>
</evidence>
<gene>
    <name evidence="3" type="ORF">SUNI508_03864</name>
</gene>
<evidence type="ECO:0000256" key="2">
    <source>
        <dbReference type="SAM" id="MobiDB-lite"/>
    </source>
</evidence>
<feature type="region of interest" description="Disordered" evidence="2">
    <location>
        <begin position="738"/>
        <end position="764"/>
    </location>
</feature>
<sequence length="1028" mass="113311">MAPVQQTFSLIPELPSALNGDGEPRVSRPPMTTKQVKKAYKARNKGPKLSKAEQRRQDLMEQDRIRREFEKERNQVRARAARDKRKEKEEREKSEKKKKGLPLVEVHPSQDTLARFLRKPKSPKAQDDPTVGMRRSQTRPIESGIQDTRQLSNVFPGGDDGNKTLSDGDELKRPAKRQRVGASPQISPAVDCVPDDMFKKAKRGLVSEAVDIAPEPHSDAGKDSVEDPALETGSFDPDDPAVENMVNQQILKESFSADDGLFDDIDIDAIDAKTVARETAPAEKEAPPPKPPDPPLLSIEHRIEVQGHPRGNAGTVASRKGAASARADSFHHQNTDNTVCANFTVQPNESGRDQAGFGIVNRKSNTEEKHDPDPHNNWRQPNGSSQANNRDQNKLAREEVDHSRTTVTGFPKSEEKADDRPLPSCHARSTHVVGANASKHSRGLLIVSERQSREPLRELALNENMNLRSNCVGQRPAAPTVEESLPDKTPKALVWKSPATFSRPGSFRSPRTPVMGPPALPPKFRVPAHSTSNNDVRGPRFLPQQRQSPIVQRAEPGMSTTSTASLAQSPPSNTQLFLLSNADELFPSPSQEVAEIFERPNDGVQYPPIRPKTAPSPPQFVPPPRCDRPKTATNVPHTLTSRPTGNSLLTQGQDAQRRASVHMAGHMVPLIGSHVPAMTDIDVVPFLSTQDILLSSQDLMELGEETLTSTKPLQPSPGCLRMNHASDARHLAHAISQHQRDNDVVTPMSKHCATTPNGKMTTRTSHAVSTHNRIFGLNHQSQPSSSLPDTPTGPYPREKSPPYNNTHAPEHPVQGLGRDKGPATTGSPFTDEEIAELIDADSEVDEDMPGRTKRATASQAVVQQTPAIMQSSPKPFFTSSGTKEKLYLAIERTRTTASRDKHAHLQAEEDLYILLRQEDERQERILLEKMLEAEEKTAQQTELEPLCNDCIDGSVCSSPRTKSGDGKSRSQKSRTGNESSRRRSQPQSSFEKMLEMLEKSKGGEEVIRASQESDYGDIAWDADDLLDL</sequence>
<feature type="coiled-coil region" evidence="1">
    <location>
        <begin position="916"/>
        <end position="944"/>
    </location>
</feature>
<feature type="region of interest" description="Disordered" evidence="2">
    <location>
        <begin position="211"/>
        <end position="241"/>
    </location>
</feature>
<keyword evidence="1" id="KW-0175">Coiled coil</keyword>
<feature type="compositionally biased region" description="Basic and acidic residues" evidence="2">
    <location>
        <begin position="412"/>
        <end position="421"/>
    </location>
</feature>
<feature type="compositionally biased region" description="Basic residues" evidence="2">
    <location>
        <begin position="35"/>
        <end position="48"/>
    </location>
</feature>
<reference evidence="3 4" key="1">
    <citation type="journal article" date="2024" name="J. Plant Pathol.">
        <title>Sequence and assembly of the genome of Seiridium unicorne, isolate CBS 538.82, causal agent of cypress canker disease.</title>
        <authorList>
            <person name="Scali E."/>
            <person name="Rocca G.D."/>
            <person name="Danti R."/>
            <person name="Garbelotto M."/>
            <person name="Barberini S."/>
            <person name="Baroncelli R."/>
            <person name="Emiliani G."/>
        </authorList>
    </citation>
    <scope>NUCLEOTIDE SEQUENCE [LARGE SCALE GENOMIC DNA]</scope>
    <source>
        <strain evidence="3 4">BM-138-508</strain>
    </source>
</reference>
<feature type="compositionally biased region" description="Basic and acidic residues" evidence="2">
    <location>
        <begin position="364"/>
        <end position="376"/>
    </location>
</feature>
<feature type="compositionally biased region" description="Polar residues" evidence="2">
    <location>
        <begin position="752"/>
        <end position="764"/>
    </location>
</feature>
<feature type="region of interest" description="Disordered" evidence="2">
    <location>
        <begin position="503"/>
        <end position="547"/>
    </location>
</feature>
<feature type="compositionally biased region" description="Polar residues" evidence="2">
    <location>
        <begin position="777"/>
        <end position="789"/>
    </location>
</feature>
<feature type="compositionally biased region" description="Basic and acidic residues" evidence="2">
    <location>
        <begin position="50"/>
        <end position="95"/>
    </location>
</feature>
<proteinExistence type="predicted"/>
<feature type="region of interest" description="Disordered" evidence="2">
    <location>
        <begin position="364"/>
        <end position="435"/>
    </location>
</feature>
<feature type="compositionally biased region" description="Basic and acidic residues" evidence="2">
    <location>
        <begin position="992"/>
        <end position="1007"/>
    </location>
</feature>
<feature type="region of interest" description="Disordered" evidence="2">
    <location>
        <begin position="777"/>
        <end position="862"/>
    </location>
</feature>
<evidence type="ECO:0000313" key="3">
    <source>
        <dbReference type="EMBL" id="KAK9423848.1"/>
    </source>
</evidence>
<dbReference type="EMBL" id="JARVKF010000057">
    <property type="protein sequence ID" value="KAK9423848.1"/>
    <property type="molecule type" value="Genomic_DNA"/>
</dbReference>
<protein>
    <submittedName>
        <fullName evidence="3">BZIP domain-containing protein</fullName>
    </submittedName>
</protein>
<evidence type="ECO:0000256" key="1">
    <source>
        <dbReference type="SAM" id="Coils"/>
    </source>
</evidence>
<name>A0ABR2VAB1_9PEZI</name>
<feature type="compositionally biased region" description="Acidic residues" evidence="2">
    <location>
        <begin position="830"/>
        <end position="847"/>
    </location>
</feature>
<accession>A0ABR2VAB1</accession>
<feature type="compositionally biased region" description="Polar residues" evidence="2">
    <location>
        <begin position="377"/>
        <end position="390"/>
    </location>
</feature>
<dbReference type="Proteomes" id="UP001408356">
    <property type="component" value="Unassembled WGS sequence"/>
</dbReference>
<organism evidence="3 4">
    <name type="scientific">Seiridium unicorne</name>
    <dbReference type="NCBI Taxonomy" id="138068"/>
    <lineage>
        <taxon>Eukaryota</taxon>
        <taxon>Fungi</taxon>
        <taxon>Dikarya</taxon>
        <taxon>Ascomycota</taxon>
        <taxon>Pezizomycotina</taxon>
        <taxon>Sordariomycetes</taxon>
        <taxon>Xylariomycetidae</taxon>
        <taxon>Amphisphaeriales</taxon>
        <taxon>Sporocadaceae</taxon>
        <taxon>Seiridium</taxon>
    </lineage>
</organism>
<keyword evidence="4" id="KW-1185">Reference proteome</keyword>